<keyword evidence="2" id="KW-1185">Reference proteome</keyword>
<gene>
    <name evidence="1" type="ORF">KK062_24825</name>
</gene>
<name>A0AAP2E2F9_9BACT</name>
<dbReference type="AlphaFoldDB" id="A0AAP2E2F9"/>
<dbReference type="Gene3D" id="3.40.50.720">
    <property type="entry name" value="NAD(P)-binding Rossmann-like Domain"/>
    <property type="match status" value="1"/>
</dbReference>
<evidence type="ECO:0000313" key="2">
    <source>
        <dbReference type="Proteomes" id="UP001319080"/>
    </source>
</evidence>
<reference evidence="1 2" key="1">
    <citation type="submission" date="2021-05" db="EMBL/GenBank/DDBJ databases">
        <title>A Polyphasic approach of four new species of the genus Ohtaekwangia: Ohtaekwangia histidinii sp. nov., Ohtaekwangia cretensis sp. nov., Ohtaekwangia indiensis sp. nov., Ohtaekwangia reichenbachii sp. nov. from diverse environment.</title>
        <authorList>
            <person name="Octaviana S."/>
        </authorList>
    </citation>
    <scope>NUCLEOTIDE SEQUENCE [LARGE SCALE GENOMIC DNA]</scope>
    <source>
        <strain evidence="1 2">PWU5</strain>
    </source>
</reference>
<organism evidence="1 2">
    <name type="scientific">Dawidia cretensis</name>
    <dbReference type="NCBI Taxonomy" id="2782350"/>
    <lineage>
        <taxon>Bacteria</taxon>
        <taxon>Pseudomonadati</taxon>
        <taxon>Bacteroidota</taxon>
        <taxon>Cytophagia</taxon>
        <taxon>Cytophagales</taxon>
        <taxon>Chryseotaleaceae</taxon>
        <taxon>Dawidia</taxon>
    </lineage>
</organism>
<dbReference type="EMBL" id="JAHESE010000035">
    <property type="protein sequence ID" value="MBT1711490.1"/>
    <property type="molecule type" value="Genomic_DNA"/>
</dbReference>
<dbReference type="RefSeq" id="WP_254087061.1">
    <property type="nucleotide sequence ID" value="NZ_JAHESE010000035.1"/>
</dbReference>
<protein>
    <submittedName>
        <fullName evidence="1">Uncharacterized protein</fullName>
    </submittedName>
</protein>
<comment type="caution">
    <text evidence="1">The sequence shown here is derived from an EMBL/GenBank/DDBJ whole genome shotgun (WGS) entry which is preliminary data.</text>
</comment>
<accession>A0AAP2E2F9</accession>
<proteinExistence type="predicted"/>
<sequence>MLNTLVKVARLFFRTPEKGAETLVYLAADAAVKGVSGKYFIDLKPALVSRKYDSIENRKKVWDYCVRVIATVEAVRADGSSTAYEYSPV</sequence>
<dbReference type="Proteomes" id="UP001319080">
    <property type="component" value="Unassembled WGS sequence"/>
</dbReference>
<evidence type="ECO:0000313" key="1">
    <source>
        <dbReference type="EMBL" id="MBT1711490.1"/>
    </source>
</evidence>